<dbReference type="OrthoDB" id="185373at2759"/>
<feature type="repeat" description="PPR" evidence="2">
    <location>
        <begin position="202"/>
        <end position="236"/>
    </location>
</feature>
<protein>
    <recommendedName>
        <fullName evidence="5">Pentatricopeptide repeat-containing protein</fullName>
    </recommendedName>
</protein>
<dbReference type="PANTHER" id="PTHR47926">
    <property type="entry name" value="PENTATRICOPEPTIDE REPEAT-CONTAINING PROTEIN"/>
    <property type="match status" value="1"/>
</dbReference>
<feature type="repeat" description="PPR" evidence="2">
    <location>
        <begin position="405"/>
        <end position="435"/>
    </location>
</feature>
<keyword evidence="4" id="KW-1185">Reference proteome</keyword>
<dbReference type="GO" id="GO:0003723">
    <property type="term" value="F:RNA binding"/>
    <property type="evidence" value="ECO:0007669"/>
    <property type="project" value="InterPro"/>
</dbReference>
<dbReference type="Pfam" id="PF13041">
    <property type="entry name" value="PPR_2"/>
    <property type="match status" value="4"/>
</dbReference>
<dbReference type="InterPro" id="IPR046960">
    <property type="entry name" value="PPR_At4g14850-like_plant"/>
</dbReference>
<name>A0A9Q1KLN1_9CARY</name>
<dbReference type="PROSITE" id="PS51375">
    <property type="entry name" value="PPR"/>
    <property type="match status" value="7"/>
</dbReference>
<dbReference type="Proteomes" id="UP001153076">
    <property type="component" value="Unassembled WGS sequence"/>
</dbReference>
<dbReference type="FunFam" id="1.25.40.10:FF:000184">
    <property type="entry name" value="Pentatricopeptide repeat-containing protein, chloroplastic"/>
    <property type="match status" value="1"/>
</dbReference>
<dbReference type="InterPro" id="IPR011990">
    <property type="entry name" value="TPR-like_helical_dom_sf"/>
</dbReference>
<dbReference type="FunFam" id="1.25.40.10:FF:000396">
    <property type="entry name" value="Pentatricopeptide repeat-containing protein At2g36730"/>
    <property type="match status" value="1"/>
</dbReference>
<feature type="repeat" description="PPR" evidence="2">
    <location>
        <begin position="334"/>
        <end position="368"/>
    </location>
</feature>
<feature type="repeat" description="PPR" evidence="2">
    <location>
        <begin position="101"/>
        <end position="135"/>
    </location>
</feature>
<evidence type="ECO:0000313" key="4">
    <source>
        <dbReference type="Proteomes" id="UP001153076"/>
    </source>
</evidence>
<dbReference type="Gene3D" id="1.25.40.10">
    <property type="entry name" value="Tetratricopeptide repeat domain"/>
    <property type="match status" value="4"/>
</dbReference>
<dbReference type="EMBL" id="JAKOGI010000072">
    <property type="protein sequence ID" value="KAJ8445688.1"/>
    <property type="molecule type" value="Genomic_DNA"/>
</dbReference>
<dbReference type="NCBIfam" id="TIGR00756">
    <property type="entry name" value="PPR"/>
    <property type="match status" value="7"/>
</dbReference>
<dbReference type="InterPro" id="IPR046848">
    <property type="entry name" value="E_motif"/>
</dbReference>
<proteinExistence type="predicted"/>
<feature type="repeat" description="PPR" evidence="2">
    <location>
        <begin position="436"/>
        <end position="470"/>
    </location>
</feature>
<dbReference type="AlphaFoldDB" id="A0A9Q1KLN1"/>
<evidence type="ECO:0000256" key="1">
    <source>
        <dbReference type="ARBA" id="ARBA00022737"/>
    </source>
</evidence>
<organism evidence="3 4">
    <name type="scientific">Carnegiea gigantea</name>
    <dbReference type="NCBI Taxonomy" id="171969"/>
    <lineage>
        <taxon>Eukaryota</taxon>
        <taxon>Viridiplantae</taxon>
        <taxon>Streptophyta</taxon>
        <taxon>Embryophyta</taxon>
        <taxon>Tracheophyta</taxon>
        <taxon>Spermatophyta</taxon>
        <taxon>Magnoliopsida</taxon>
        <taxon>eudicotyledons</taxon>
        <taxon>Gunneridae</taxon>
        <taxon>Pentapetalae</taxon>
        <taxon>Caryophyllales</taxon>
        <taxon>Cactineae</taxon>
        <taxon>Cactaceae</taxon>
        <taxon>Cactoideae</taxon>
        <taxon>Echinocereeae</taxon>
        <taxon>Carnegiea</taxon>
    </lineage>
</organism>
<dbReference type="Pfam" id="PF01535">
    <property type="entry name" value="PPR"/>
    <property type="match status" value="2"/>
</dbReference>
<evidence type="ECO:0000313" key="3">
    <source>
        <dbReference type="EMBL" id="KAJ8445688.1"/>
    </source>
</evidence>
<dbReference type="GO" id="GO:0009451">
    <property type="term" value="P:RNA modification"/>
    <property type="evidence" value="ECO:0007669"/>
    <property type="project" value="InterPro"/>
</dbReference>
<comment type="caution">
    <text evidence="3">The sequence shown here is derived from an EMBL/GenBank/DDBJ whole genome shotgun (WGS) entry which is preliminary data.</text>
</comment>
<dbReference type="FunFam" id="1.25.40.10:FF:000348">
    <property type="entry name" value="Pentatricopeptide repeat-containing protein chloroplastic"/>
    <property type="match status" value="1"/>
</dbReference>
<sequence>MHVPSELNNFAQSLKAERRMLIKDLLLSTLASHENLYSLYLASQSWLHPPFSLLKIPNLFTLFPTNLFHLAQMEQKHQQPQHNKPNSDFNGAVLLHISNPNVYIWNTMIRGYCKALNPVMGILCFREMIREGVEMDERSFLFAMKGFDQVSGYREGGLVHCQIRKLGFSSSVLVQNGLISFYANGGFLNCARQVFDESSSRDVVTWTAMIDGFVQRNAPDEALKLFDLMVCSEVRPNEVTMITLLSACAVKGDLNLGRRIHSYIEKLDLQCTLNLMNTMLDMYVKCGCLTTAKCIFDKMDNRDVFSWTSIVNGYAKHGELELARKYFGEMPVKNVISWNAMISGYSQNNQPKEALDLFHDMLEGGVAPIEATLVCVLSACAQAGCFNLGQWIHNHYLHQKRVEFTVSLGNALIDMYAKCGRIDVAEDLFSDMPQRDLVSWNSMIVGHADHGSAKKALNLFGKMKDEAIKPDDITFIGVLSACSHAGLVNKGRELFGEMEQIFGLKPKIEHYVCIIDLLGRVGLVEEAYDMIKGMPMEPDEAAWGALLNACRMHGNADLGKVAADMLIDLDPEDSGTYVILANLCARERRWGDVSQVRSMMREKGIRKTPGRSCIEVDGKFFEFLASGDSHPQSEDVYRILDEIFALSKLEEDLAGSLKSINYFDNVNTLLVNG</sequence>
<reference evidence="3" key="1">
    <citation type="submission" date="2022-04" db="EMBL/GenBank/DDBJ databases">
        <title>Carnegiea gigantea Genome sequencing and assembly v2.</title>
        <authorList>
            <person name="Copetti D."/>
            <person name="Sanderson M.J."/>
            <person name="Burquez A."/>
            <person name="Wojciechowski M.F."/>
        </authorList>
    </citation>
    <scope>NUCLEOTIDE SEQUENCE</scope>
    <source>
        <strain evidence="3">SGP5-SGP5p</strain>
        <tissue evidence="3">Aerial part</tissue>
    </source>
</reference>
<accession>A0A9Q1KLN1</accession>
<keyword evidence="1" id="KW-0677">Repeat</keyword>
<gene>
    <name evidence="3" type="ORF">Cgig2_026015</name>
</gene>
<evidence type="ECO:0008006" key="5">
    <source>
        <dbReference type="Google" id="ProtNLM"/>
    </source>
</evidence>
<dbReference type="PANTHER" id="PTHR47926:SF387">
    <property type="entry name" value="PENTATRICOPEPTIDE REPEAT-CONTAINING PROTEIN"/>
    <property type="match status" value="1"/>
</dbReference>
<evidence type="ECO:0000256" key="2">
    <source>
        <dbReference type="PROSITE-ProRule" id="PRU00708"/>
    </source>
</evidence>
<feature type="repeat" description="PPR" evidence="2">
    <location>
        <begin position="303"/>
        <end position="333"/>
    </location>
</feature>
<dbReference type="InterPro" id="IPR002885">
    <property type="entry name" value="PPR_rpt"/>
</dbReference>
<feature type="repeat" description="PPR" evidence="2">
    <location>
        <begin position="573"/>
        <end position="607"/>
    </location>
</feature>
<dbReference type="Pfam" id="PF20431">
    <property type="entry name" value="E_motif"/>
    <property type="match status" value="1"/>
</dbReference>